<comment type="caution">
    <text evidence="2">The sequence shown here is derived from an EMBL/GenBank/DDBJ whole genome shotgun (WGS) entry which is preliminary data.</text>
</comment>
<feature type="region of interest" description="Disordered" evidence="1">
    <location>
        <begin position="1"/>
        <end position="36"/>
    </location>
</feature>
<proteinExistence type="predicted"/>
<reference evidence="2" key="1">
    <citation type="journal article" date="2018" name="DNA Res.">
        <title>Multiple hybrid de novo genome assembly of finger millet, an orphan allotetraploid crop.</title>
        <authorList>
            <person name="Hatakeyama M."/>
            <person name="Aluri S."/>
            <person name="Balachadran M.T."/>
            <person name="Sivarajan S.R."/>
            <person name="Patrignani A."/>
            <person name="Gruter S."/>
            <person name="Poveda L."/>
            <person name="Shimizu-Inatsugi R."/>
            <person name="Baeten J."/>
            <person name="Francoijs K.J."/>
            <person name="Nataraja K.N."/>
            <person name="Reddy Y.A.N."/>
            <person name="Phadnis S."/>
            <person name="Ravikumar R.L."/>
            <person name="Schlapbach R."/>
            <person name="Sreeman S.M."/>
            <person name="Shimizu K.K."/>
        </authorList>
    </citation>
    <scope>NUCLEOTIDE SEQUENCE</scope>
</reference>
<reference evidence="2" key="2">
    <citation type="submission" date="2021-12" db="EMBL/GenBank/DDBJ databases">
        <title>Resequencing data analysis of finger millet.</title>
        <authorList>
            <person name="Hatakeyama M."/>
            <person name="Aluri S."/>
            <person name="Balachadran M.T."/>
            <person name="Sivarajan S.R."/>
            <person name="Poveda L."/>
            <person name="Shimizu-Inatsugi R."/>
            <person name="Schlapbach R."/>
            <person name="Sreeman S.M."/>
            <person name="Shimizu K.K."/>
        </authorList>
    </citation>
    <scope>NUCLEOTIDE SEQUENCE</scope>
</reference>
<sequence length="60" mass="6775">MSPRAPRKPCTIPRKRWSGSLKKTRRRSKGGLRREGTTIGNKAFHLTAVCSHGLLKFQTL</sequence>
<dbReference type="AlphaFoldDB" id="A0AAV5BLI2"/>
<feature type="compositionally biased region" description="Basic residues" evidence="1">
    <location>
        <begin position="13"/>
        <end position="31"/>
    </location>
</feature>
<protein>
    <submittedName>
        <fullName evidence="2">Uncharacterized protein</fullName>
    </submittedName>
</protein>
<evidence type="ECO:0000313" key="3">
    <source>
        <dbReference type="Proteomes" id="UP001054889"/>
    </source>
</evidence>
<accession>A0AAV5BLI2</accession>
<dbReference type="Proteomes" id="UP001054889">
    <property type="component" value="Unassembled WGS sequence"/>
</dbReference>
<name>A0AAV5BLI2_ELECO</name>
<gene>
    <name evidence="2" type="primary">ga02684</name>
    <name evidence="2" type="ORF">PR202_ga02684</name>
</gene>
<evidence type="ECO:0000313" key="2">
    <source>
        <dbReference type="EMBL" id="GJM86792.1"/>
    </source>
</evidence>
<keyword evidence="3" id="KW-1185">Reference proteome</keyword>
<organism evidence="2 3">
    <name type="scientific">Eleusine coracana subsp. coracana</name>
    <dbReference type="NCBI Taxonomy" id="191504"/>
    <lineage>
        <taxon>Eukaryota</taxon>
        <taxon>Viridiplantae</taxon>
        <taxon>Streptophyta</taxon>
        <taxon>Embryophyta</taxon>
        <taxon>Tracheophyta</taxon>
        <taxon>Spermatophyta</taxon>
        <taxon>Magnoliopsida</taxon>
        <taxon>Liliopsida</taxon>
        <taxon>Poales</taxon>
        <taxon>Poaceae</taxon>
        <taxon>PACMAD clade</taxon>
        <taxon>Chloridoideae</taxon>
        <taxon>Cynodonteae</taxon>
        <taxon>Eleusininae</taxon>
        <taxon>Eleusine</taxon>
    </lineage>
</organism>
<evidence type="ECO:0000256" key="1">
    <source>
        <dbReference type="SAM" id="MobiDB-lite"/>
    </source>
</evidence>
<dbReference type="EMBL" id="BQKI01000001">
    <property type="protein sequence ID" value="GJM86792.1"/>
    <property type="molecule type" value="Genomic_DNA"/>
</dbReference>